<evidence type="ECO:0000313" key="1">
    <source>
        <dbReference type="EMBL" id="TWI73789.1"/>
    </source>
</evidence>
<comment type="caution">
    <text evidence="1">The sequence shown here is derived from an EMBL/GenBank/DDBJ whole genome shotgun (WGS) entry which is preliminary data.</text>
</comment>
<name>A0A562RXI3_9BRAD</name>
<organism evidence="1 2">
    <name type="scientific">Bradyrhizobium huanghuaihaiense</name>
    <dbReference type="NCBI Taxonomy" id="990078"/>
    <lineage>
        <taxon>Bacteria</taxon>
        <taxon>Pseudomonadati</taxon>
        <taxon>Pseudomonadota</taxon>
        <taxon>Alphaproteobacteria</taxon>
        <taxon>Hyphomicrobiales</taxon>
        <taxon>Nitrobacteraceae</taxon>
        <taxon>Bradyrhizobium</taxon>
    </lineage>
</organism>
<accession>A0A562RXI3</accession>
<sequence length="69" mass="7246">MSDNLTASIKDGKVILEVDVSGVDLQEADTPDTVNRELASTGNGFMAIGQGVRVQLKVMGRCRKQPAGG</sequence>
<reference evidence="1 2" key="1">
    <citation type="journal article" date="2015" name="Stand. Genomic Sci.">
        <title>Genomic Encyclopedia of Bacterial and Archaeal Type Strains, Phase III: the genomes of soil and plant-associated and newly described type strains.</title>
        <authorList>
            <person name="Whitman W.B."/>
            <person name="Woyke T."/>
            <person name="Klenk H.P."/>
            <person name="Zhou Y."/>
            <person name="Lilburn T.G."/>
            <person name="Beck B.J."/>
            <person name="De Vos P."/>
            <person name="Vandamme P."/>
            <person name="Eisen J.A."/>
            <person name="Garrity G."/>
            <person name="Hugenholtz P."/>
            <person name="Kyrpides N.C."/>
        </authorList>
    </citation>
    <scope>NUCLEOTIDE SEQUENCE [LARGE SCALE GENOMIC DNA]</scope>
    <source>
        <strain evidence="1 2">CGMCC 1.10948</strain>
    </source>
</reference>
<proteinExistence type="predicted"/>
<dbReference type="AlphaFoldDB" id="A0A562RXI3"/>
<dbReference type="RefSeq" id="WP_145831422.1">
    <property type="nucleotide sequence ID" value="NZ_VLLA01000003.1"/>
</dbReference>
<dbReference type="EMBL" id="VLLA01000003">
    <property type="protein sequence ID" value="TWI73789.1"/>
    <property type="molecule type" value="Genomic_DNA"/>
</dbReference>
<evidence type="ECO:0000313" key="2">
    <source>
        <dbReference type="Proteomes" id="UP000316291"/>
    </source>
</evidence>
<gene>
    <name evidence="1" type="ORF">IQ16_01933</name>
</gene>
<dbReference type="Proteomes" id="UP000316291">
    <property type="component" value="Unassembled WGS sequence"/>
</dbReference>
<keyword evidence="2" id="KW-1185">Reference proteome</keyword>
<protein>
    <submittedName>
        <fullName evidence="1">Uncharacterized protein</fullName>
    </submittedName>
</protein>